<evidence type="ECO:0000256" key="7">
    <source>
        <dbReference type="ARBA" id="ARBA00022989"/>
    </source>
</evidence>
<keyword evidence="9" id="KW-0472">Membrane</keyword>
<feature type="signal peptide" evidence="10">
    <location>
        <begin position="1"/>
        <end position="31"/>
    </location>
</feature>
<proteinExistence type="predicted"/>
<evidence type="ECO:0000313" key="12">
    <source>
        <dbReference type="Proteomes" id="UP001500622"/>
    </source>
</evidence>
<keyword evidence="3" id="KW-0812">Transmembrane</keyword>
<dbReference type="InterPro" id="IPR036127">
    <property type="entry name" value="CcmE-like_sf"/>
</dbReference>
<keyword evidence="5" id="KW-0201">Cytochrome c-type biogenesis</keyword>
<evidence type="ECO:0000256" key="3">
    <source>
        <dbReference type="ARBA" id="ARBA00022692"/>
    </source>
</evidence>
<comment type="subcellular location">
    <subcellularLocation>
        <location evidence="1">Membrane</location>
    </subcellularLocation>
</comment>
<accession>A0ABP8LK59</accession>
<keyword evidence="7" id="KW-1133">Transmembrane helix</keyword>
<reference evidence="12" key="1">
    <citation type="journal article" date="2019" name="Int. J. Syst. Evol. Microbiol.">
        <title>The Global Catalogue of Microorganisms (GCM) 10K type strain sequencing project: providing services to taxonomists for standard genome sequencing and annotation.</title>
        <authorList>
            <consortium name="The Broad Institute Genomics Platform"/>
            <consortium name="The Broad Institute Genome Sequencing Center for Infectious Disease"/>
            <person name="Wu L."/>
            <person name="Ma J."/>
        </authorList>
    </citation>
    <scope>NUCLEOTIDE SEQUENCE [LARGE SCALE GENOMIC DNA]</scope>
    <source>
        <strain evidence="12">JCM 17810</strain>
    </source>
</reference>
<dbReference type="RefSeq" id="WP_345218010.1">
    <property type="nucleotide sequence ID" value="NZ_BAABGN010000013.1"/>
</dbReference>
<keyword evidence="6" id="KW-0735">Signal-anchor</keyword>
<dbReference type="InterPro" id="IPR004329">
    <property type="entry name" value="CcmE"/>
</dbReference>
<dbReference type="Gene3D" id="2.40.50.140">
    <property type="entry name" value="Nucleic acid-binding proteins"/>
    <property type="match status" value="1"/>
</dbReference>
<keyword evidence="8" id="KW-0408">Iron</keyword>
<keyword evidence="4" id="KW-0479">Metal-binding</keyword>
<evidence type="ECO:0000256" key="9">
    <source>
        <dbReference type="ARBA" id="ARBA00023136"/>
    </source>
</evidence>
<dbReference type="SUPFAM" id="SSF82093">
    <property type="entry name" value="Heme chaperone CcmE"/>
    <property type="match status" value="1"/>
</dbReference>
<sequence>MSWSSWSRSRRRSVAVLVLAAAGLTAIGVDAADDDGLVYYRTPSEAAGAPAGAVTGAGGGSATVSEAGAGAAAGSELVRVGGLVVPGSVDETADGATLLLTDGATDVEVTYDGRLPPTVREGEGAVVEGRYDDAGVLVAERLLMRHSNEYEAAQR</sequence>
<gene>
    <name evidence="11" type="ORF">GCM10023169_35640</name>
</gene>
<name>A0ABP8LK59_9MICO</name>
<evidence type="ECO:0000313" key="11">
    <source>
        <dbReference type="EMBL" id="GAA4431274.1"/>
    </source>
</evidence>
<evidence type="ECO:0000256" key="8">
    <source>
        <dbReference type="ARBA" id="ARBA00023004"/>
    </source>
</evidence>
<protein>
    <recommendedName>
        <fullName evidence="13">Cytochrome c-type biogenesis protein CcmE</fullName>
    </recommendedName>
</protein>
<organism evidence="11 12">
    <name type="scientific">Georgenia halophila</name>
    <dbReference type="NCBI Taxonomy" id="620889"/>
    <lineage>
        <taxon>Bacteria</taxon>
        <taxon>Bacillati</taxon>
        <taxon>Actinomycetota</taxon>
        <taxon>Actinomycetes</taxon>
        <taxon>Micrococcales</taxon>
        <taxon>Bogoriellaceae</taxon>
        <taxon>Georgenia</taxon>
    </lineage>
</organism>
<evidence type="ECO:0000256" key="4">
    <source>
        <dbReference type="ARBA" id="ARBA00022723"/>
    </source>
</evidence>
<evidence type="ECO:0000256" key="10">
    <source>
        <dbReference type="SAM" id="SignalP"/>
    </source>
</evidence>
<keyword evidence="10" id="KW-0732">Signal</keyword>
<evidence type="ECO:0000256" key="1">
    <source>
        <dbReference type="ARBA" id="ARBA00004370"/>
    </source>
</evidence>
<dbReference type="PANTHER" id="PTHR34128:SF2">
    <property type="entry name" value="CYTOCHROME C-TYPE BIOGENESIS PROTEIN CCME HOMOLOG, MITOCHONDRIAL"/>
    <property type="match status" value="1"/>
</dbReference>
<dbReference type="Proteomes" id="UP001500622">
    <property type="component" value="Unassembled WGS sequence"/>
</dbReference>
<evidence type="ECO:0000256" key="6">
    <source>
        <dbReference type="ARBA" id="ARBA00022968"/>
    </source>
</evidence>
<dbReference type="Pfam" id="PF03100">
    <property type="entry name" value="CcmE"/>
    <property type="match status" value="1"/>
</dbReference>
<dbReference type="InterPro" id="IPR012340">
    <property type="entry name" value="NA-bd_OB-fold"/>
</dbReference>
<feature type="chain" id="PRO_5047361988" description="Cytochrome c-type biogenesis protein CcmE" evidence="10">
    <location>
        <begin position="32"/>
        <end position="155"/>
    </location>
</feature>
<keyword evidence="2" id="KW-0349">Heme</keyword>
<keyword evidence="12" id="KW-1185">Reference proteome</keyword>
<dbReference type="PANTHER" id="PTHR34128">
    <property type="entry name" value="CYTOCHROME C-TYPE BIOGENESIS PROTEIN CCME HOMOLOG, MITOCHONDRIAL"/>
    <property type="match status" value="1"/>
</dbReference>
<evidence type="ECO:0000256" key="5">
    <source>
        <dbReference type="ARBA" id="ARBA00022748"/>
    </source>
</evidence>
<evidence type="ECO:0008006" key="13">
    <source>
        <dbReference type="Google" id="ProtNLM"/>
    </source>
</evidence>
<dbReference type="EMBL" id="BAABGN010000013">
    <property type="protein sequence ID" value="GAA4431274.1"/>
    <property type="molecule type" value="Genomic_DNA"/>
</dbReference>
<comment type="caution">
    <text evidence="11">The sequence shown here is derived from an EMBL/GenBank/DDBJ whole genome shotgun (WGS) entry which is preliminary data.</text>
</comment>
<evidence type="ECO:0000256" key="2">
    <source>
        <dbReference type="ARBA" id="ARBA00022617"/>
    </source>
</evidence>